<organism evidence="3 4">
    <name type="scientific">Nocardioides glacieisoli</name>
    <dbReference type="NCBI Taxonomy" id="1168730"/>
    <lineage>
        <taxon>Bacteria</taxon>
        <taxon>Bacillati</taxon>
        <taxon>Actinomycetota</taxon>
        <taxon>Actinomycetes</taxon>
        <taxon>Propionibacteriales</taxon>
        <taxon>Nocardioidaceae</taxon>
        <taxon>Nocardioides</taxon>
    </lineage>
</organism>
<feature type="domain" description="Adenylyltransferase AadA C-terminal" evidence="2">
    <location>
        <begin position="186"/>
        <end position="295"/>
    </location>
</feature>
<keyword evidence="4" id="KW-1185">Reference proteome</keyword>
<comment type="caution">
    <text evidence="3">The sequence shown here is derived from an EMBL/GenBank/DDBJ whole genome shotgun (WGS) entry which is preliminary data.</text>
</comment>
<proteinExistence type="predicted"/>
<sequence>MVTSEQGWAFDVSRVRQPRRRVSGGYSVAPHPAEAHTPRVLNPHPTRYAELNGVLHDLVTGVQTALGGSFVGAYVQGSFALGAGDLHSDCDFLVVVRERPDAEQEAALRELHRDLPHREGFWNTHLEGSYAVAADLRTTDGLDREWLYVDHGHDEMEWSTHCNQPWARWILREHGITLVGPCPVDLVDPVPDDVLRDRARAGLATLTDDVLGWCPPSIGWCQRYLVVQACRSLYTVRTAQVASKRDALRWSMMHGDPRWRPLLQQVQADRDRGFDPHDEPRPGSVDEARAFAAYVAAVA</sequence>
<reference evidence="3 4" key="1">
    <citation type="submission" date="2019-01" db="EMBL/GenBank/DDBJ databases">
        <title>Novel species of Nocardioides.</title>
        <authorList>
            <person name="Liu Q."/>
            <person name="Xin Y.-H."/>
        </authorList>
    </citation>
    <scope>NUCLEOTIDE SEQUENCE [LARGE SCALE GENOMIC DNA]</scope>
    <source>
        <strain evidence="3 4">HLT3-15</strain>
    </source>
</reference>
<dbReference type="EMBL" id="SDWS01000001">
    <property type="protein sequence ID" value="RYB96623.1"/>
    <property type="molecule type" value="Genomic_DNA"/>
</dbReference>
<dbReference type="SUPFAM" id="SSF81301">
    <property type="entry name" value="Nucleotidyltransferase"/>
    <property type="match status" value="1"/>
</dbReference>
<dbReference type="AlphaFoldDB" id="A0A4Q2S8B1"/>
<dbReference type="Proteomes" id="UP000291838">
    <property type="component" value="Unassembled WGS sequence"/>
</dbReference>
<evidence type="ECO:0000313" key="3">
    <source>
        <dbReference type="EMBL" id="RYB96623.1"/>
    </source>
</evidence>
<dbReference type="InterPro" id="IPR025184">
    <property type="entry name" value="AadA_C"/>
</dbReference>
<dbReference type="InterPro" id="IPR043519">
    <property type="entry name" value="NT_sf"/>
</dbReference>
<dbReference type="GO" id="GO:0016740">
    <property type="term" value="F:transferase activity"/>
    <property type="evidence" value="ECO:0007669"/>
    <property type="project" value="UniProtKB-KW"/>
</dbReference>
<keyword evidence="1" id="KW-0808">Transferase</keyword>
<dbReference type="CDD" id="cd05403">
    <property type="entry name" value="NT_KNTase_like"/>
    <property type="match status" value="1"/>
</dbReference>
<evidence type="ECO:0000256" key="1">
    <source>
        <dbReference type="ARBA" id="ARBA00022679"/>
    </source>
</evidence>
<dbReference type="OrthoDB" id="7058480at2"/>
<name>A0A4Q2S8B1_9ACTN</name>
<accession>A0A4Q2S8B1</accession>
<evidence type="ECO:0000313" key="4">
    <source>
        <dbReference type="Proteomes" id="UP000291838"/>
    </source>
</evidence>
<evidence type="ECO:0000259" key="2">
    <source>
        <dbReference type="Pfam" id="PF13427"/>
    </source>
</evidence>
<protein>
    <submittedName>
        <fullName evidence="3">DUF4111 domain-containing protein</fullName>
    </submittedName>
</protein>
<gene>
    <name evidence="3" type="ORF">EUA06_03420</name>
</gene>
<dbReference type="Pfam" id="PF13427">
    <property type="entry name" value="AadA_C"/>
    <property type="match status" value="1"/>
</dbReference>